<protein>
    <submittedName>
        <fullName evidence="1">Uncharacterized protein</fullName>
    </submittedName>
</protein>
<evidence type="ECO:0000313" key="2">
    <source>
        <dbReference type="Proteomes" id="UP001056120"/>
    </source>
</evidence>
<comment type="caution">
    <text evidence="1">The sequence shown here is derived from an EMBL/GenBank/DDBJ whole genome shotgun (WGS) entry which is preliminary data.</text>
</comment>
<gene>
    <name evidence="1" type="ORF">L1987_68789</name>
</gene>
<reference evidence="2" key="1">
    <citation type="journal article" date="2022" name="Mol. Ecol. Resour.">
        <title>The genomes of chicory, endive, great burdock and yacon provide insights into Asteraceae palaeo-polyploidization history and plant inulin production.</title>
        <authorList>
            <person name="Fan W."/>
            <person name="Wang S."/>
            <person name="Wang H."/>
            <person name="Wang A."/>
            <person name="Jiang F."/>
            <person name="Liu H."/>
            <person name="Zhao H."/>
            <person name="Xu D."/>
            <person name="Zhang Y."/>
        </authorList>
    </citation>
    <scope>NUCLEOTIDE SEQUENCE [LARGE SCALE GENOMIC DNA]</scope>
    <source>
        <strain evidence="2">cv. Yunnan</strain>
    </source>
</reference>
<dbReference type="Proteomes" id="UP001056120">
    <property type="component" value="Linkage Group LG23"/>
</dbReference>
<organism evidence="1 2">
    <name type="scientific">Smallanthus sonchifolius</name>
    <dbReference type="NCBI Taxonomy" id="185202"/>
    <lineage>
        <taxon>Eukaryota</taxon>
        <taxon>Viridiplantae</taxon>
        <taxon>Streptophyta</taxon>
        <taxon>Embryophyta</taxon>
        <taxon>Tracheophyta</taxon>
        <taxon>Spermatophyta</taxon>
        <taxon>Magnoliopsida</taxon>
        <taxon>eudicotyledons</taxon>
        <taxon>Gunneridae</taxon>
        <taxon>Pentapetalae</taxon>
        <taxon>asterids</taxon>
        <taxon>campanulids</taxon>
        <taxon>Asterales</taxon>
        <taxon>Asteraceae</taxon>
        <taxon>Asteroideae</taxon>
        <taxon>Heliantheae alliance</taxon>
        <taxon>Millerieae</taxon>
        <taxon>Smallanthus</taxon>
    </lineage>
</organism>
<reference evidence="1 2" key="2">
    <citation type="journal article" date="2022" name="Mol. Ecol. Resour.">
        <title>The genomes of chicory, endive, great burdock and yacon provide insights into Asteraceae paleo-polyploidization history and plant inulin production.</title>
        <authorList>
            <person name="Fan W."/>
            <person name="Wang S."/>
            <person name="Wang H."/>
            <person name="Wang A."/>
            <person name="Jiang F."/>
            <person name="Liu H."/>
            <person name="Zhao H."/>
            <person name="Xu D."/>
            <person name="Zhang Y."/>
        </authorList>
    </citation>
    <scope>NUCLEOTIDE SEQUENCE [LARGE SCALE GENOMIC DNA]</scope>
    <source>
        <strain evidence="2">cv. Yunnan</strain>
        <tissue evidence="1">Leaves</tissue>
    </source>
</reference>
<name>A0ACB9B6P4_9ASTR</name>
<dbReference type="EMBL" id="CM042040">
    <property type="protein sequence ID" value="KAI3717273.1"/>
    <property type="molecule type" value="Genomic_DNA"/>
</dbReference>
<evidence type="ECO:0000313" key="1">
    <source>
        <dbReference type="EMBL" id="KAI3717273.1"/>
    </source>
</evidence>
<keyword evidence="2" id="KW-1185">Reference proteome</keyword>
<sequence>MLKEVAKDYIRSCLLEAKWLKEGYMPTVEEYVSNAWVTVAQALMIARSYVGMGDLVTELIDDIATHREEQERDHIPSCIECYIKETGALEEEACEFFSKQVEDAWKVINQESLRPTKVPFPLVMPTINLTRVGHVIYGDNDLLMLGKKWLTTSNRFLFTQLFKIIVLMTNIVAPYVCL</sequence>
<proteinExistence type="predicted"/>
<accession>A0ACB9B6P4</accession>